<dbReference type="AlphaFoldDB" id="A0A5B7IEG3"/>
<dbReference type="EMBL" id="VSRR010050312">
    <property type="protein sequence ID" value="MPC79124.1"/>
    <property type="molecule type" value="Genomic_DNA"/>
</dbReference>
<sequence length="62" mass="7352">MSRNKRLRTLTDSCFRKVKRTEMKWSNLLQRGHRCLYLPPLTPFLLPSPSITCSYLLLLTQK</sequence>
<keyword evidence="2" id="KW-1185">Reference proteome</keyword>
<name>A0A5B7IEG3_PORTR</name>
<evidence type="ECO:0000313" key="1">
    <source>
        <dbReference type="EMBL" id="MPC79124.1"/>
    </source>
</evidence>
<dbReference type="Proteomes" id="UP000324222">
    <property type="component" value="Unassembled WGS sequence"/>
</dbReference>
<gene>
    <name evidence="1" type="ORF">E2C01_073637</name>
</gene>
<evidence type="ECO:0000313" key="2">
    <source>
        <dbReference type="Proteomes" id="UP000324222"/>
    </source>
</evidence>
<reference evidence="1 2" key="1">
    <citation type="submission" date="2019-05" db="EMBL/GenBank/DDBJ databases">
        <title>Another draft genome of Portunus trituberculatus and its Hox gene families provides insights of decapod evolution.</title>
        <authorList>
            <person name="Jeong J.-H."/>
            <person name="Song I."/>
            <person name="Kim S."/>
            <person name="Choi T."/>
            <person name="Kim D."/>
            <person name="Ryu S."/>
            <person name="Kim W."/>
        </authorList>
    </citation>
    <scope>NUCLEOTIDE SEQUENCE [LARGE SCALE GENOMIC DNA]</scope>
    <source>
        <tissue evidence="1">Muscle</tissue>
    </source>
</reference>
<protein>
    <submittedName>
        <fullName evidence="1">Uncharacterized protein</fullName>
    </submittedName>
</protein>
<organism evidence="1 2">
    <name type="scientific">Portunus trituberculatus</name>
    <name type="common">Swimming crab</name>
    <name type="synonym">Neptunus trituberculatus</name>
    <dbReference type="NCBI Taxonomy" id="210409"/>
    <lineage>
        <taxon>Eukaryota</taxon>
        <taxon>Metazoa</taxon>
        <taxon>Ecdysozoa</taxon>
        <taxon>Arthropoda</taxon>
        <taxon>Crustacea</taxon>
        <taxon>Multicrustacea</taxon>
        <taxon>Malacostraca</taxon>
        <taxon>Eumalacostraca</taxon>
        <taxon>Eucarida</taxon>
        <taxon>Decapoda</taxon>
        <taxon>Pleocyemata</taxon>
        <taxon>Brachyura</taxon>
        <taxon>Eubrachyura</taxon>
        <taxon>Portunoidea</taxon>
        <taxon>Portunidae</taxon>
        <taxon>Portuninae</taxon>
        <taxon>Portunus</taxon>
    </lineage>
</organism>
<accession>A0A5B7IEG3</accession>
<proteinExistence type="predicted"/>
<comment type="caution">
    <text evidence="1">The sequence shown here is derived from an EMBL/GenBank/DDBJ whole genome shotgun (WGS) entry which is preliminary data.</text>
</comment>